<dbReference type="InterPro" id="IPR051471">
    <property type="entry name" value="Bacterial_PTS_sugar_comp"/>
</dbReference>
<evidence type="ECO:0000313" key="9">
    <source>
        <dbReference type="EMBL" id="QAT61886.1"/>
    </source>
</evidence>
<dbReference type="Pfam" id="PF03610">
    <property type="entry name" value="EIIA-man"/>
    <property type="match status" value="1"/>
</dbReference>
<evidence type="ECO:0000256" key="1">
    <source>
        <dbReference type="ARBA" id="ARBA00004496"/>
    </source>
</evidence>
<dbReference type="SUPFAM" id="SSF53062">
    <property type="entry name" value="PTS system fructose IIA component-like"/>
    <property type="match status" value="1"/>
</dbReference>
<gene>
    <name evidence="9" type="ORF">EQM13_09915</name>
</gene>
<dbReference type="GO" id="GO:0005737">
    <property type="term" value="C:cytoplasm"/>
    <property type="evidence" value="ECO:0007669"/>
    <property type="project" value="UniProtKB-SubCell"/>
</dbReference>
<keyword evidence="2" id="KW-0813">Transport</keyword>
<dbReference type="Proteomes" id="UP000287969">
    <property type="component" value="Chromosome"/>
</dbReference>
<dbReference type="KEGG" id="spoa:EQM13_09915"/>
<dbReference type="AlphaFoldDB" id="A0A410QD19"/>
<dbReference type="PANTHER" id="PTHR33799:SF1">
    <property type="entry name" value="PTS SYSTEM MANNOSE-SPECIFIC EIIAB COMPONENT-RELATED"/>
    <property type="match status" value="1"/>
</dbReference>
<dbReference type="InterPro" id="IPR033887">
    <property type="entry name" value="PTS_IIA_man"/>
</dbReference>
<evidence type="ECO:0000313" key="10">
    <source>
        <dbReference type="Proteomes" id="UP000287969"/>
    </source>
</evidence>
<reference evidence="10" key="1">
    <citation type="submission" date="2019-01" db="EMBL/GenBank/DDBJ databases">
        <title>Draft genomes of a novel of Sporanaerobacter strains.</title>
        <authorList>
            <person name="Ma S."/>
        </authorList>
    </citation>
    <scope>NUCLEOTIDE SEQUENCE [LARGE SCALE GENOMIC DNA]</scope>
    <source>
        <strain evidence="10">NJN-17</strain>
    </source>
</reference>
<dbReference type="InterPro" id="IPR036662">
    <property type="entry name" value="PTS_EIIA_man-typ_sf"/>
</dbReference>
<dbReference type="PANTHER" id="PTHR33799">
    <property type="entry name" value="PTS PERMEASE-RELATED-RELATED"/>
    <property type="match status" value="1"/>
</dbReference>
<protein>
    <submittedName>
        <fullName evidence="9">PTS fructose transporter subunit IIA</fullName>
    </submittedName>
</protein>
<dbReference type="PROSITE" id="PS51096">
    <property type="entry name" value="PTS_EIIA_TYPE_4"/>
    <property type="match status" value="1"/>
</dbReference>
<dbReference type="OrthoDB" id="9799827at2"/>
<keyword evidence="6" id="KW-0598">Phosphotransferase system</keyword>
<evidence type="ECO:0000256" key="4">
    <source>
        <dbReference type="ARBA" id="ARBA00022597"/>
    </source>
</evidence>
<evidence type="ECO:0000256" key="7">
    <source>
        <dbReference type="ARBA" id="ARBA00022777"/>
    </source>
</evidence>
<evidence type="ECO:0000256" key="6">
    <source>
        <dbReference type="ARBA" id="ARBA00022683"/>
    </source>
</evidence>
<name>A0A410QD19_9FIRM</name>
<feature type="domain" description="PTS EIIA type-4" evidence="8">
    <location>
        <begin position="13"/>
        <end position="135"/>
    </location>
</feature>
<comment type="subcellular location">
    <subcellularLocation>
        <location evidence="1">Cytoplasm</location>
    </subcellularLocation>
</comment>
<dbReference type="Gene3D" id="3.40.50.510">
    <property type="entry name" value="Phosphotransferase system, mannose-type IIA component"/>
    <property type="match status" value="1"/>
</dbReference>
<dbReference type="GO" id="GO:0016020">
    <property type="term" value="C:membrane"/>
    <property type="evidence" value="ECO:0007669"/>
    <property type="project" value="InterPro"/>
</dbReference>
<proteinExistence type="predicted"/>
<keyword evidence="5" id="KW-0808">Transferase</keyword>
<dbReference type="EMBL" id="CP035282">
    <property type="protein sequence ID" value="QAT61886.1"/>
    <property type="molecule type" value="Genomic_DNA"/>
</dbReference>
<evidence type="ECO:0000256" key="5">
    <source>
        <dbReference type="ARBA" id="ARBA00022679"/>
    </source>
</evidence>
<dbReference type="GO" id="GO:0016301">
    <property type="term" value="F:kinase activity"/>
    <property type="evidence" value="ECO:0007669"/>
    <property type="project" value="UniProtKB-KW"/>
</dbReference>
<dbReference type="CDD" id="cd00006">
    <property type="entry name" value="PTS_IIA_man"/>
    <property type="match status" value="1"/>
</dbReference>
<organism evidence="9 10">
    <name type="scientific">Acidilutibacter cellobiosedens</name>
    <dbReference type="NCBI Taxonomy" id="2507161"/>
    <lineage>
        <taxon>Bacteria</taxon>
        <taxon>Bacillati</taxon>
        <taxon>Bacillota</taxon>
        <taxon>Tissierellia</taxon>
        <taxon>Tissierellales</taxon>
        <taxon>Acidilutibacteraceae</taxon>
        <taxon>Acidilutibacter</taxon>
    </lineage>
</organism>
<evidence type="ECO:0000256" key="3">
    <source>
        <dbReference type="ARBA" id="ARBA00022490"/>
    </source>
</evidence>
<evidence type="ECO:0000256" key="2">
    <source>
        <dbReference type="ARBA" id="ARBA00022448"/>
    </source>
</evidence>
<keyword evidence="3" id="KW-0963">Cytoplasm</keyword>
<keyword evidence="4" id="KW-0762">Sugar transport</keyword>
<keyword evidence="7" id="KW-0418">Kinase</keyword>
<keyword evidence="10" id="KW-1185">Reference proteome</keyword>
<dbReference type="RefSeq" id="WP_128752557.1">
    <property type="nucleotide sequence ID" value="NZ_CP035282.1"/>
</dbReference>
<accession>A0A410QD19</accession>
<evidence type="ECO:0000259" key="8">
    <source>
        <dbReference type="PROSITE" id="PS51096"/>
    </source>
</evidence>
<dbReference type="InterPro" id="IPR004701">
    <property type="entry name" value="PTS_EIIA_man-typ"/>
</dbReference>
<sequence length="152" mass="16610">MKSNCPDEIKADLPGIIVMSHGPLALALIESTKLIAGESENLAAFSLEAGDTAENFRNKFIETLKKFPKGSLVLLDITGGTPFNQLILSIKQYDVEVLSLSGVNLPMVIEAVFARKSMSGKKLLKQIENAGREGIKNVTEFIEEFNKENEKA</sequence>
<dbReference type="GO" id="GO:0009401">
    <property type="term" value="P:phosphoenolpyruvate-dependent sugar phosphotransferase system"/>
    <property type="evidence" value="ECO:0007669"/>
    <property type="project" value="UniProtKB-KW"/>
</dbReference>